<evidence type="ECO:0000313" key="3">
    <source>
        <dbReference type="Proteomes" id="UP000005238"/>
    </source>
</evidence>
<dbReference type="OMA" id="MMLQVPE"/>
<dbReference type="InParanoid" id="H3GDY9"/>
<dbReference type="EnsemblProtists" id="Phyra73818">
    <property type="protein sequence ID" value="Phyra73818"/>
    <property type="gene ID" value="Phyra73818"/>
</dbReference>
<keyword evidence="3" id="KW-1185">Reference proteome</keyword>
<dbReference type="Proteomes" id="UP000005238">
    <property type="component" value="Unassembled WGS sequence"/>
</dbReference>
<protein>
    <submittedName>
        <fullName evidence="2">Uncharacterized protein</fullName>
    </submittedName>
</protein>
<accession>H3GDY9</accession>
<feature type="compositionally biased region" description="Polar residues" evidence="1">
    <location>
        <begin position="17"/>
        <end position="46"/>
    </location>
</feature>
<feature type="compositionally biased region" description="Polar residues" evidence="1">
    <location>
        <begin position="119"/>
        <end position="129"/>
    </location>
</feature>
<reference evidence="3" key="1">
    <citation type="journal article" date="2006" name="Science">
        <title>Phytophthora genome sequences uncover evolutionary origins and mechanisms of pathogenesis.</title>
        <authorList>
            <person name="Tyler B.M."/>
            <person name="Tripathy S."/>
            <person name="Zhang X."/>
            <person name="Dehal P."/>
            <person name="Jiang R.H."/>
            <person name="Aerts A."/>
            <person name="Arredondo F.D."/>
            <person name="Baxter L."/>
            <person name="Bensasson D."/>
            <person name="Beynon J.L."/>
            <person name="Chapman J."/>
            <person name="Damasceno C.M."/>
            <person name="Dorrance A.E."/>
            <person name="Dou D."/>
            <person name="Dickerman A.W."/>
            <person name="Dubchak I.L."/>
            <person name="Garbelotto M."/>
            <person name="Gijzen M."/>
            <person name="Gordon S.G."/>
            <person name="Govers F."/>
            <person name="Grunwald N.J."/>
            <person name="Huang W."/>
            <person name="Ivors K.L."/>
            <person name="Jones R.W."/>
            <person name="Kamoun S."/>
            <person name="Krampis K."/>
            <person name="Lamour K.H."/>
            <person name="Lee M.K."/>
            <person name="McDonald W.H."/>
            <person name="Medina M."/>
            <person name="Meijer H.J."/>
            <person name="Nordberg E.K."/>
            <person name="Maclean D.J."/>
            <person name="Ospina-Giraldo M.D."/>
            <person name="Morris P.F."/>
            <person name="Phuntumart V."/>
            <person name="Putnam N.H."/>
            <person name="Rash S."/>
            <person name="Rose J.K."/>
            <person name="Sakihama Y."/>
            <person name="Salamov A.A."/>
            <person name="Savidor A."/>
            <person name="Scheuring C.F."/>
            <person name="Smith B.M."/>
            <person name="Sobral B.W."/>
            <person name="Terry A."/>
            <person name="Torto-Alalibo T.A."/>
            <person name="Win J."/>
            <person name="Xu Z."/>
            <person name="Zhang H."/>
            <person name="Grigoriev I.V."/>
            <person name="Rokhsar D.S."/>
            <person name="Boore J.L."/>
        </authorList>
    </citation>
    <scope>NUCLEOTIDE SEQUENCE [LARGE SCALE GENOMIC DNA]</scope>
    <source>
        <strain evidence="3">Pr102</strain>
    </source>
</reference>
<dbReference type="VEuPathDB" id="FungiDB:KRP22_13580"/>
<reference evidence="2" key="2">
    <citation type="submission" date="2015-06" db="UniProtKB">
        <authorList>
            <consortium name="EnsemblProtists"/>
        </authorList>
    </citation>
    <scope>IDENTIFICATION</scope>
    <source>
        <strain evidence="2">Pr102</strain>
    </source>
</reference>
<organism evidence="2 3">
    <name type="scientific">Phytophthora ramorum</name>
    <name type="common">Sudden oak death agent</name>
    <dbReference type="NCBI Taxonomy" id="164328"/>
    <lineage>
        <taxon>Eukaryota</taxon>
        <taxon>Sar</taxon>
        <taxon>Stramenopiles</taxon>
        <taxon>Oomycota</taxon>
        <taxon>Peronosporomycetes</taxon>
        <taxon>Peronosporales</taxon>
        <taxon>Peronosporaceae</taxon>
        <taxon>Phytophthora</taxon>
    </lineage>
</organism>
<dbReference type="HOGENOM" id="CLU_981660_0_0_1"/>
<dbReference type="GeneID" id="94216987"/>
<dbReference type="AlphaFoldDB" id="H3GDY9"/>
<dbReference type="RefSeq" id="XP_067741529.1">
    <property type="nucleotide sequence ID" value="XM_067881266.1"/>
</dbReference>
<dbReference type="OrthoDB" id="167559at2759"/>
<name>H3GDY9_PHYRM</name>
<sequence>MAKDNHSPSLDPLHSPGSDTPQQQQSPVRSTWSRAQDAAKQNQVKQDTADPMAKTKRRLFSTPLLSRSATASAASAASRIKSNLSTVTKLPTALKRTAANSGSANNNNKATVDRAPTIPSLSRSSTESSVKQEEAKAAPQHNRMFSIPSLMRIRTGSKDKTHSNPLPSPVFTASDCPLDSPEEQSEHSSRGNNSSENEAEINEAEHKSAANTASRFVMGVPAMLRRAVSNNHTPPSATAAAPLQKKSPDTSANSTPRGDFPEDDSENDRHSLLMMLQVPEGQRRSLIPLMAASEAW</sequence>
<evidence type="ECO:0000313" key="2">
    <source>
        <dbReference type="EnsemblProtists" id="Phyra73818"/>
    </source>
</evidence>
<feature type="compositionally biased region" description="Polar residues" evidence="1">
    <location>
        <begin position="80"/>
        <end position="89"/>
    </location>
</feature>
<dbReference type="eggNOG" id="ENOG502SGEY">
    <property type="taxonomic scope" value="Eukaryota"/>
</dbReference>
<feature type="region of interest" description="Disordered" evidence="1">
    <location>
        <begin position="1"/>
        <end position="213"/>
    </location>
</feature>
<dbReference type="EMBL" id="DS566002">
    <property type="status" value="NOT_ANNOTATED_CDS"/>
    <property type="molecule type" value="Genomic_DNA"/>
</dbReference>
<evidence type="ECO:0000256" key="1">
    <source>
        <dbReference type="SAM" id="MobiDB-lite"/>
    </source>
</evidence>
<dbReference type="VEuPathDB" id="FungiDB:KRP23_10776"/>
<feature type="region of interest" description="Disordered" evidence="1">
    <location>
        <begin position="226"/>
        <end position="270"/>
    </location>
</feature>
<feature type="compositionally biased region" description="Low complexity" evidence="1">
    <location>
        <begin position="61"/>
        <end position="79"/>
    </location>
</feature>
<proteinExistence type="predicted"/>
<feature type="compositionally biased region" description="Low complexity" evidence="1">
    <location>
        <begin position="98"/>
        <end position="110"/>
    </location>
</feature>